<dbReference type="Proteomes" id="UP000664835">
    <property type="component" value="Unassembled WGS sequence"/>
</dbReference>
<gene>
    <name evidence="5" type="ORF">J3998_02095</name>
</gene>
<dbReference type="InterPro" id="IPR032466">
    <property type="entry name" value="Metal_Hydrolase"/>
</dbReference>
<evidence type="ECO:0000256" key="2">
    <source>
        <dbReference type="ARBA" id="ARBA00013064"/>
    </source>
</evidence>
<dbReference type="PANTHER" id="PTHR39181">
    <property type="entry name" value="TYROSINE-PROTEIN PHOSPHATASE YWQE"/>
    <property type="match status" value="1"/>
</dbReference>
<protein>
    <recommendedName>
        <fullName evidence="2">protein-tyrosine-phosphatase</fullName>
        <ecNumber evidence="2">3.1.3.48</ecNumber>
    </recommendedName>
</protein>
<organism evidence="5 6">
    <name type="scientific">Thiomicrorhabdus marina</name>
    <dbReference type="NCBI Taxonomy" id="2818442"/>
    <lineage>
        <taxon>Bacteria</taxon>
        <taxon>Pseudomonadati</taxon>
        <taxon>Pseudomonadota</taxon>
        <taxon>Gammaproteobacteria</taxon>
        <taxon>Thiotrichales</taxon>
        <taxon>Piscirickettsiaceae</taxon>
        <taxon>Thiomicrorhabdus</taxon>
    </lineage>
</organism>
<evidence type="ECO:0000256" key="4">
    <source>
        <dbReference type="ARBA" id="ARBA00051722"/>
    </source>
</evidence>
<comment type="similarity">
    <text evidence="1">Belongs to the metallo-dependent hydrolases superfamily. CpsB/CapC family.</text>
</comment>
<evidence type="ECO:0000313" key="5">
    <source>
        <dbReference type="EMBL" id="MBO1926355.1"/>
    </source>
</evidence>
<dbReference type="Pfam" id="PF19567">
    <property type="entry name" value="CpsB_CapC"/>
    <property type="match status" value="1"/>
</dbReference>
<dbReference type="EC" id="3.1.3.48" evidence="2"/>
<dbReference type="EMBL" id="JAGETV010000002">
    <property type="protein sequence ID" value="MBO1926355.1"/>
    <property type="molecule type" value="Genomic_DNA"/>
</dbReference>
<proteinExistence type="inferred from homology"/>
<accession>A0ABS3Q206</accession>
<keyword evidence="6" id="KW-1185">Reference proteome</keyword>
<comment type="caution">
    <text evidence="5">The sequence shown here is derived from an EMBL/GenBank/DDBJ whole genome shotgun (WGS) entry which is preliminary data.</text>
</comment>
<dbReference type="Gene3D" id="3.20.20.140">
    <property type="entry name" value="Metal-dependent hydrolases"/>
    <property type="match status" value="1"/>
</dbReference>
<evidence type="ECO:0000256" key="3">
    <source>
        <dbReference type="ARBA" id="ARBA00022801"/>
    </source>
</evidence>
<dbReference type="PANTHER" id="PTHR39181:SF1">
    <property type="entry name" value="TYROSINE-PROTEIN PHOSPHATASE YWQE"/>
    <property type="match status" value="1"/>
</dbReference>
<dbReference type="InterPro" id="IPR016667">
    <property type="entry name" value="Caps_polysacc_synth_CpsB/CapC"/>
</dbReference>
<dbReference type="SUPFAM" id="SSF51556">
    <property type="entry name" value="Metallo-dependent hydrolases"/>
    <property type="match status" value="1"/>
</dbReference>
<comment type="catalytic activity">
    <reaction evidence="4">
        <text>O-phospho-L-tyrosyl-[protein] + H2O = L-tyrosyl-[protein] + phosphate</text>
        <dbReference type="Rhea" id="RHEA:10684"/>
        <dbReference type="Rhea" id="RHEA-COMP:10136"/>
        <dbReference type="Rhea" id="RHEA-COMP:20101"/>
        <dbReference type="ChEBI" id="CHEBI:15377"/>
        <dbReference type="ChEBI" id="CHEBI:43474"/>
        <dbReference type="ChEBI" id="CHEBI:46858"/>
        <dbReference type="ChEBI" id="CHEBI:61978"/>
        <dbReference type="EC" id="3.1.3.48"/>
    </reaction>
</comment>
<keyword evidence="3" id="KW-0378">Hydrolase</keyword>
<dbReference type="PIRSF" id="PIRSF016557">
    <property type="entry name" value="Caps_synth_CpsB"/>
    <property type="match status" value="1"/>
</dbReference>
<sequence length="218" mass="24456">MAKQAVECGVTHMVCTPHIHIGRYDNDLKTIAEALSIFRAALEQESIPLKVAAAAEIRLAAEVIPLVKKELLPALGEWQGKKVLLIEFPSDRIPHGAIEMIEWLLQLGYVPMIAHPERNKAFIKEPSKLDQFIDKGCLTQLTLGALTGQFGVKVKETAIRFLMEDKLTIMASDAHNMRYRPPVFQEAIQYARSLVGVEQVEKLLVVNPRLISQSKFFD</sequence>
<evidence type="ECO:0000256" key="1">
    <source>
        <dbReference type="ARBA" id="ARBA00005750"/>
    </source>
</evidence>
<name>A0ABS3Q206_9GAMM</name>
<evidence type="ECO:0000313" key="6">
    <source>
        <dbReference type="Proteomes" id="UP000664835"/>
    </source>
</evidence>
<reference evidence="5 6" key="1">
    <citation type="submission" date="2021-03" db="EMBL/GenBank/DDBJ databases">
        <title>Thiomicrorhabdus sp.nov.,novel sulfur-oxidizing bacteria isolated from coastal sediment.</title>
        <authorList>
            <person name="Liu X."/>
        </authorList>
    </citation>
    <scope>NUCLEOTIDE SEQUENCE [LARGE SCALE GENOMIC DNA]</scope>
    <source>
        <strain evidence="5 6">6S2-11</strain>
    </source>
</reference>